<dbReference type="PANTHER" id="PTHR43384">
    <property type="entry name" value="SEPTUM SITE-DETERMINING PROTEIN MIND HOMOLOG, CHLOROPLASTIC-RELATED"/>
    <property type="match status" value="1"/>
</dbReference>
<gene>
    <name evidence="2" type="ORF">D1832_09335</name>
</gene>
<dbReference type="Gene3D" id="3.40.50.300">
    <property type="entry name" value="P-loop containing nucleotide triphosphate hydrolases"/>
    <property type="match status" value="1"/>
</dbReference>
<dbReference type="AlphaFoldDB" id="A0A417Z4E8"/>
<dbReference type="EMBL" id="QWLM01000010">
    <property type="protein sequence ID" value="RHW45309.1"/>
    <property type="molecule type" value="Genomic_DNA"/>
</dbReference>
<dbReference type="GO" id="GO:0005524">
    <property type="term" value="F:ATP binding"/>
    <property type="evidence" value="ECO:0007669"/>
    <property type="project" value="TreeGrafter"/>
</dbReference>
<sequence length="500" mass="52728">MASHHLTVFGNEVALDGRSIDVPAGANPHTIAVRAAKEMASAESKPGESVHIEVRNDQGVFPLVITDGEVSAGRVEPTASDAGSADTGEPANSRGIESAIEPSRAEPAAGTMQSLHSAEGASTPRAPEPADDDAPAATGWKDGGDIVTSLRSAWAANAEVRPLPGPQPAAKASDVSQATPVFAPPEPRAPEAHQPFEHTFIEKHRTETPTPAPVGGFAGVLAQFGIGGPSQAQQAEEADKIAVSKVWTRPKGIAVANGKGGSGKTPTSLYLAAMFARLGGGMVLVDDNNTFRGAAGWQTENAAHGATKEDLIAALPTFDGSERAADMARFTHHQTTDRYDVLQSRPQKLARDQALDDAEFDAIQELLRRFHRVVVFDSGNDESAPNWLRMIHHSDALVVPTATTPKHCESAKLLLEALTAAGGHGAELARNAVIVVSHASTNDPAPEQVAPRFEGMAREVLTIPHDPAMAREWLRWDDLAPRTQRAWLAVGAAIARGLED</sequence>
<dbReference type="Proteomes" id="UP000285376">
    <property type="component" value="Unassembled WGS sequence"/>
</dbReference>
<dbReference type="InterPro" id="IPR027417">
    <property type="entry name" value="P-loop_NTPase"/>
</dbReference>
<name>A0A417Z4E8_9MICO</name>
<dbReference type="RefSeq" id="WP_147362663.1">
    <property type="nucleotide sequence ID" value="NZ_CBCRVH010000005.1"/>
</dbReference>
<feature type="region of interest" description="Disordered" evidence="1">
    <location>
        <begin position="71"/>
        <end position="144"/>
    </location>
</feature>
<dbReference type="SUPFAM" id="SSF52540">
    <property type="entry name" value="P-loop containing nucleoside triphosphate hydrolases"/>
    <property type="match status" value="1"/>
</dbReference>
<accession>A0A417Z4E8</accession>
<dbReference type="GO" id="GO:0051782">
    <property type="term" value="P:negative regulation of cell division"/>
    <property type="evidence" value="ECO:0007669"/>
    <property type="project" value="TreeGrafter"/>
</dbReference>
<comment type="caution">
    <text evidence="2">The sequence shown here is derived from an EMBL/GenBank/DDBJ whole genome shotgun (WGS) entry which is preliminary data.</text>
</comment>
<evidence type="ECO:0000256" key="1">
    <source>
        <dbReference type="SAM" id="MobiDB-lite"/>
    </source>
</evidence>
<dbReference type="PANTHER" id="PTHR43384:SF14">
    <property type="entry name" value="ESX-1 SECRETION-ASSOCIATED PROTEIN ESPI"/>
    <property type="match status" value="1"/>
</dbReference>
<evidence type="ECO:0000313" key="3">
    <source>
        <dbReference type="Proteomes" id="UP000285376"/>
    </source>
</evidence>
<proteinExistence type="predicted"/>
<organism evidence="2 3">
    <name type="scientific">Dermacoccus abyssi</name>
    <dbReference type="NCBI Taxonomy" id="322596"/>
    <lineage>
        <taxon>Bacteria</taxon>
        <taxon>Bacillati</taxon>
        <taxon>Actinomycetota</taxon>
        <taxon>Actinomycetes</taxon>
        <taxon>Micrococcales</taxon>
        <taxon>Dermacoccaceae</taxon>
        <taxon>Dermacoccus</taxon>
    </lineage>
</organism>
<dbReference type="GO" id="GO:0009898">
    <property type="term" value="C:cytoplasmic side of plasma membrane"/>
    <property type="evidence" value="ECO:0007669"/>
    <property type="project" value="TreeGrafter"/>
</dbReference>
<dbReference type="InterPro" id="IPR050625">
    <property type="entry name" value="ParA/MinD_ATPase"/>
</dbReference>
<evidence type="ECO:0000313" key="2">
    <source>
        <dbReference type="EMBL" id="RHW45309.1"/>
    </source>
</evidence>
<reference evidence="2 3" key="1">
    <citation type="submission" date="2018-08" db="EMBL/GenBank/DDBJ databases">
        <title>Whole genome sequence analysis of Dermacoccus abyssi bacteria isolated from Deep Mariana trench Micromonospora spp reveals genes involved in the environmental adaptation and production of secondary metabolites.</title>
        <authorList>
            <person name="Abdel-Mageed W.M."/>
            <person name="Lehri B."/>
            <person name="Nouioui I."/>
            <person name="Goodfellow I."/>
            <person name="Jaspars M."/>
            <person name="Karlyshev A."/>
        </authorList>
    </citation>
    <scope>NUCLEOTIDE SEQUENCE [LARGE SCALE GENOMIC DNA]</scope>
    <source>
        <strain evidence="2 3">MT1.1</strain>
    </source>
</reference>
<dbReference type="GO" id="GO:0005829">
    <property type="term" value="C:cytosol"/>
    <property type="evidence" value="ECO:0007669"/>
    <property type="project" value="TreeGrafter"/>
</dbReference>
<dbReference type="GO" id="GO:0016887">
    <property type="term" value="F:ATP hydrolysis activity"/>
    <property type="evidence" value="ECO:0007669"/>
    <property type="project" value="TreeGrafter"/>
</dbReference>
<protein>
    <submittedName>
        <fullName evidence="2">ATPase</fullName>
    </submittedName>
</protein>